<proteinExistence type="predicted"/>
<keyword evidence="1" id="KW-1133">Transmembrane helix</keyword>
<dbReference type="Pfam" id="PF11174">
    <property type="entry name" value="DUF2970"/>
    <property type="match status" value="1"/>
</dbReference>
<dbReference type="STRING" id="1538553.JT25_010150"/>
<protein>
    <recommendedName>
        <fullName evidence="4">DUF2970 domain-containing protein</fullName>
    </recommendedName>
</protein>
<evidence type="ECO:0000313" key="3">
    <source>
        <dbReference type="Proteomes" id="UP000030512"/>
    </source>
</evidence>
<dbReference type="KEGG" id="mdn:JT25_010150"/>
<organism evidence="2 3">
    <name type="scientific">Methylomonas denitrificans</name>
    <dbReference type="NCBI Taxonomy" id="1538553"/>
    <lineage>
        <taxon>Bacteria</taxon>
        <taxon>Pseudomonadati</taxon>
        <taxon>Pseudomonadota</taxon>
        <taxon>Gammaproteobacteria</taxon>
        <taxon>Methylococcales</taxon>
        <taxon>Methylococcaceae</taxon>
        <taxon>Methylomonas</taxon>
    </lineage>
</organism>
<evidence type="ECO:0000313" key="2">
    <source>
        <dbReference type="EMBL" id="AMK76847.1"/>
    </source>
</evidence>
<gene>
    <name evidence="2" type="ORF">JT25_010150</name>
</gene>
<name>A0A126T451_9GAMM</name>
<keyword evidence="1" id="KW-0472">Membrane</keyword>
<evidence type="ECO:0000256" key="1">
    <source>
        <dbReference type="SAM" id="Phobius"/>
    </source>
</evidence>
<dbReference type="InterPro" id="IPR021344">
    <property type="entry name" value="DUF2970"/>
</dbReference>
<feature type="transmembrane region" description="Helical" evidence="1">
    <location>
        <begin position="35"/>
        <end position="60"/>
    </location>
</feature>
<evidence type="ECO:0008006" key="4">
    <source>
        <dbReference type="Google" id="ProtNLM"/>
    </source>
</evidence>
<dbReference type="RefSeq" id="WP_036272603.1">
    <property type="nucleotide sequence ID" value="NZ_CP014476.1"/>
</dbReference>
<sequence length="63" mass="6573">MSKPSLLHVVKSVIAAVIGVQSNKNREVDFQHGSLPAYIVVGLVVTVLFILTIVSIVSAVTGG</sequence>
<dbReference type="AlphaFoldDB" id="A0A126T451"/>
<dbReference type="EMBL" id="CP014476">
    <property type="protein sequence ID" value="AMK76847.1"/>
    <property type="molecule type" value="Genomic_DNA"/>
</dbReference>
<accession>A0A126T451</accession>
<keyword evidence="1" id="KW-0812">Transmembrane</keyword>
<dbReference type="OrthoDB" id="5625885at2"/>
<dbReference type="Proteomes" id="UP000030512">
    <property type="component" value="Chromosome"/>
</dbReference>
<keyword evidence="3" id="KW-1185">Reference proteome</keyword>
<reference evidence="2 3" key="1">
    <citation type="journal article" date="2015" name="Environ. Microbiol.">
        <title>Methane oxidation coupled to nitrate reduction under hypoxia by the Gammaproteobacterium Methylomonas denitrificans, sp. nov. type strain FJG1.</title>
        <authorList>
            <person name="Kits K.D."/>
            <person name="Klotz M.G."/>
            <person name="Stein L.Y."/>
        </authorList>
    </citation>
    <scope>NUCLEOTIDE SEQUENCE [LARGE SCALE GENOMIC DNA]</scope>
    <source>
        <strain evidence="2 3">FJG1</strain>
    </source>
</reference>